<feature type="compositionally biased region" description="Low complexity" evidence="2">
    <location>
        <begin position="118"/>
        <end position="141"/>
    </location>
</feature>
<dbReference type="PANTHER" id="PTHR12832:SF11">
    <property type="entry name" value="LD23868P"/>
    <property type="match status" value="1"/>
</dbReference>
<proteinExistence type="inferred from homology"/>
<gene>
    <name evidence="3" type="ORF">GNLVRS02_ARAD1B01870g</name>
</gene>
<feature type="region of interest" description="Disordered" evidence="2">
    <location>
        <begin position="647"/>
        <end position="676"/>
    </location>
</feature>
<evidence type="ECO:0000313" key="3">
    <source>
        <dbReference type="EMBL" id="CDP35963.1"/>
    </source>
</evidence>
<feature type="region of interest" description="Disordered" evidence="2">
    <location>
        <begin position="1"/>
        <end position="48"/>
    </location>
</feature>
<evidence type="ECO:0000256" key="1">
    <source>
        <dbReference type="ARBA" id="ARBA00010954"/>
    </source>
</evidence>
<dbReference type="PhylomeDB" id="A0A060T4S5"/>
<dbReference type="PANTHER" id="PTHR12832">
    <property type="entry name" value="TESTIS-SPECIFIC PROTEIN PBS13 T-COMPLEX 11"/>
    <property type="match status" value="1"/>
</dbReference>
<reference evidence="3" key="1">
    <citation type="submission" date="2014-02" db="EMBL/GenBank/DDBJ databases">
        <authorList>
            <person name="Genoscope - CEA"/>
        </authorList>
    </citation>
    <scope>NUCLEOTIDE SEQUENCE</scope>
    <source>
        <strain evidence="3">LS3</strain>
    </source>
</reference>
<name>A0A060T4S5_BLAAD</name>
<feature type="compositionally biased region" description="Low complexity" evidence="2">
    <location>
        <begin position="12"/>
        <end position="22"/>
    </location>
</feature>
<feature type="compositionally biased region" description="Polar residues" evidence="2">
    <location>
        <begin position="90"/>
        <end position="112"/>
    </location>
</feature>
<evidence type="ECO:0000256" key="2">
    <source>
        <dbReference type="SAM" id="MobiDB-lite"/>
    </source>
</evidence>
<dbReference type="EMBL" id="HG937692">
    <property type="protein sequence ID" value="CDP35963.1"/>
    <property type="molecule type" value="Genomic_DNA"/>
</dbReference>
<dbReference type="Pfam" id="PF05794">
    <property type="entry name" value="Tcp11"/>
    <property type="match status" value="1"/>
</dbReference>
<feature type="region of interest" description="Disordered" evidence="2">
    <location>
        <begin position="89"/>
        <end position="158"/>
    </location>
</feature>
<accession>A0A060T4S5</accession>
<organism evidence="3">
    <name type="scientific">Blastobotrys adeninivorans</name>
    <name type="common">Yeast</name>
    <name type="synonym">Arxula adeninivorans</name>
    <dbReference type="NCBI Taxonomy" id="409370"/>
    <lineage>
        <taxon>Eukaryota</taxon>
        <taxon>Fungi</taxon>
        <taxon>Dikarya</taxon>
        <taxon>Ascomycota</taxon>
        <taxon>Saccharomycotina</taxon>
        <taxon>Dipodascomycetes</taxon>
        <taxon>Dipodascales</taxon>
        <taxon>Trichomonascaceae</taxon>
        <taxon>Blastobotrys</taxon>
    </lineage>
</organism>
<feature type="compositionally biased region" description="Basic and acidic residues" evidence="2">
    <location>
        <begin position="655"/>
        <end position="668"/>
    </location>
</feature>
<dbReference type="GO" id="GO:0010737">
    <property type="term" value="P:protein kinase A signaling"/>
    <property type="evidence" value="ECO:0007669"/>
    <property type="project" value="TreeGrafter"/>
</dbReference>
<sequence>MGLVTVDDQDNNQDQNGQQNEQKPSPKPAPIKTVPAKRHRVRSRSMPNLVYYEPKAHKVIKQHHRSAPSVAAAVNIESESVLNPKYMTSIPFSSTSKTPITASSCPTDTTDPIDSVHSTTTTTTSTDAPTLSSSSSSSSLSKSRKPLPVPSASCPNAPVQLPPVNCHSLREIDLQEIFKNPQLRHDIIFDPQLQFRPNLDGERGKRKRVVAEKYWNAIVTEFEDLDRGNSLSSMSRLPLMFHTLRDILLSLLPLKDRAHVDAILDPDLVMQQISHGALDFVSMARWLAEVFKAHCAPMRDAWVDQMVCRIELGVETQSPRRLVEGLRMVFAILEAMKLDVANHQIRTLRPMLVDTAIEFEQDYYTQVVDKGKLSLADSLDWFKRSLEGFESANPQSSYDSNRAGFVWGLLRLFSCSLDSHIVTEFPSTFGFDFSRLAGFRAELRKVVCLHLCVLLYQQMCSSQGASAATALLAKDKVEKLKTDLLAIIEDSMGNSKWTKNTHALALEIARRATGAKDLAPSKMVDVASGWLSKHLQPRSEVYKMVEQKTCNALLELLMNSWSVLSSLDCTSTVTSHYNNNSGSIPSSIATSSVLKETMALANRVLVLVRFHWGVFGKFYATYVSMGEAARASTMDIDSPANLLNGGLSSHVHSAPQDEHDRRLSEGRIRQSSTSAC</sequence>
<reference evidence="3" key="2">
    <citation type="submission" date="2014-06" db="EMBL/GenBank/DDBJ databases">
        <title>The complete genome of Blastobotrys (Arxula) adeninivorans LS3 - a yeast of biotechnological interest.</title>
        <authorList>
            <person name="Kunze G."/>
            <person name="Gaillardin C."/>
            <person name="Czernicka M."/>
            <person name="Durrens P."/>
            <person name="Martin T."/>
            <person name="Boer E."/>
            <person name="Gabaldon T."/>
            <person name="Cruz J."/>
            <person name="Talla E."/>
            <person name="Marck C."/>
            <person name="Goffeau A."/>
            <person name="Barbe V."/>
            <person name="Baret P."/>
            <person name="Baronian K."/>
            <person name="Beier S."/>
            <person name="Bleykasten C."/>
            <person name="Bode R."/>
            <person name="Casaregola S."/>
            <person name="Despons L."/>
            <person name="Fairhead C."/>
            <person name="Giersberg M."/>
            <person name="Gierski P."/>
            <person name="Hahnel U."/>
            <person name="Hartmann A."/>
            <person name="Jankowska D."/>
            <person name="Jubin C."/>
            <person name="Jung P."/>
            <person name="Lafontaine I."/>
            <person name="Leh-Louis V."/>
            <person name="Lemaire M."/>
            <person name="Marcet-Houben M."/>
            <person name="Mascher M."/>
            <person name="Morel G."/>
            <person name="Richard G.-F."/>
            <person name="Riechen J."/>
            <person name="Sacerdot C."/>
            <person name="Sarkar A."/>
            <person name="Savel G."/>
            <person name="Schacherer J."/>
            <person name="Sherman D."/>
            <person name="Straub M.-L."/>
            <person name="Stein N."/>
            <person name="Thierry A."/>
            <person name="Trautwein-Schult A."/>
            <person name="Westhof E."/>
            <person name="Worch S."/>
            <person name="Dujon B."/>
            <person name="Souciet J.-L."/>
            <person name="Wincker P."/>
            <person name="Scholz U."/>
            <person name="Neuveglise N."/>
        </authorList>
    </citation>
    <scope>NUCLEOTIDE SEQUENCE</scope>
    <source>
        <strain evidence="3">LS3</strain>
    </source>
</reference>
<dbReference type="AlphaFoldDB" id="A0A060T4S5"/>
<comment type="similarity">
    <text evidence="1">Belongs to the TCP11 family.</text>
</comment>
<protein>
    <submittedName>
        <fullName evidence="3">ARAD1B01870p</fullName>
    </submittedName>
</protein>
<dbReference type="InterPro" id="IPR008862">
    <property type="entry name" value="Tcp11"/>
</dbReference>